<evidence type="ECO:0000256" key="1">
    <source>
        <dbReference type="ARBA" id="ARBA00022690"/>
    </source>
</evidence>
<dbReference type="InterPro" id="IPR002223">
    <property type="entry name" value="Kunitz_BPTI"/>
</dbReference>
<keyword evidence="2" id="KW-0722">Serine protease inhibitor</keyword>
<evidence type="ECO:0000256" key="3">
    <source>
        <dbReference type="ARBA" id="ARBA00023157"/>
    </source>
</evidence>
<feature type="signal peptide" evidence="4">
    <location>
        <begin position="1"/>
        <end position="19"/>
    </location>
</feature>
<accession>A0A0K8RML8</accession>
<evidence type="ECO:0000256" key="4">
    <source>
        <dbReference type="SAM" id="SignalP"/>
    </source>
</evidence>
<feature type="chain" id="PRO_5005518389" evidence="4">
    <location>
        <begin position="20"/>
        <end position="334"/>
    </location>
</feature>
<evidence type="ECO:0000313" key="6">
    <source>
        <dbReference type="EMBL" id="JAA72392.1"/>
    </source>
</evidence>
<dbReference type="Pfam" id="PF00014">
    <property type="entry name" value="Kunitz_BPTI"/>
    <property type="match status" value="2"/>
</dbReference>
<dbReference type="InterPro" id="IPR036880">
    <property type="entry name" value="Kunitz_BPTI_sf"/>
</dbReference>
<dbReference type="PROSITE" id="PS50279">
    <property type="entry name" value="BPTI_KUNITZ_2"/>
    <property type="match status" value="2"/>
</dbReference>
<feature type="domain" description="BPTI/Kunitz inhibitor" evidence="5">
    <location>
        <begin position="213"/>
        <end position="262"/>
    </location>
</feature>
<dbReference type="InterPro" id="IPR050098">
    <property type="entry name" value="TFPI/VKTCI-like"/>
</dbReference>
<sequence length="334" mass="38806">MQYNVLWIFVVTAFAFCHCDDSKNDGSREDSSLSTEESRCNGPPFESRGFMHEKGWFYDQNRDECRLHHFGNNQWYEGKNKFQTVEQCRKTCRRDVPLYCFLTPNEDKRKKSLPMFSYNSKKGMCVDITASRDTPGTNIFRSGRVCNSTCRDPELGKCAPSALKNCSRQESDKSYRFDVDKQMCQEVEEGKCGPFTSLEGCSQRCGRYIPKKCHMPAVTSKYCDINETRYWYNSLTMKCEAVAGCADDDTNFRTAKDCWMTCSSEDSSRCLKRPDLGKFPFGRRRYYYDLEKNSCERTTQIAVWQKTSNKNNFKTLEECTQMCKPTYKGVVKKL</sequence>
<organism evidence="6">
    <name type="scientific">Ixodes ricinus</name>
    <name type="common">Common tick</name>
    <name type="synonym">Acarus ricinus</name>
    <dbReference type="NCBI Taxonomy" id="34613"/>
    <lineage>
        <taxon>Eukaryota</taxon>
        <taxon>Metazoa</taxon>
        <taxon>Ecdysozoa</taxon>
        <taxon>Arthropoda</taxon>
        <taxon>Chelicerata</taxon>
        <taxon>Arachnida</taxon>
        <taxon>Acari</taxon>
        <taxon>Parasitiformes</taxon>
        <taxon>Ixodida</taxon>
        <taxon>Ixodoidea</taxon>
        <taxon>Ixodidae</taxon>
        <taxon>Ixodinae</taxon>
        <taxon>Ixodes</taxon>
    </lineage>
</organism>
<dbReference type="PANTHER" id="PTHR10083">
    <property type="entry name" value="KUNITZ-TYPE PROTEASE INHIBITOR-RELATED"/>
    <property type="match status" value="1"/>
</dbReference>
<proteinExistence type="evidence at transcript level"/>
<dbReference type="AlphaFoldDB" id="A0A0K8RML8"/>
<dbReference type="PANTHER" id="PTHR10083:SF374">
    <property type="entry name" value="BPTI_KUNITZ INHIBITOR DOMAIN-CONTAINING PROTEIN"/>
    <property type="match status" value="1"/>
</dbReference>
<dbReference type="SUPFAM" id="SSF57362">
    <property type="entry name" value="BPTI-like"/>
    <property type="match status" value="4"/>
</dbReference>
<keyword evidence="1" id="KW-0646">Protease inhibitor</keyword>
<keyword evidence="4" id="KW-0732">Signal</keyword>
<dbReference type="Gene3D" id="4.10.410.10">
    <property type="entry name" value="Pancreatic trypsin inhibitor Kunitz domain"/>
    <property type="match status" value="4"/>
</dbReference>
<dbReference type="GO" id="GO:0005615">
    <property type="term" value="C:extracellular space"/>
    <property type="evidence" value="ECO:0007669"/>
    <property type="project" value="TreeGrafter"/>
</dbReference>
<dbReference type="GO" id="GO:0004867">
    <property type="term" value="F:serine-type endopeptidase inhibitor activity"/>
    <property type="evidence" value="ECO:0007669"/>
    <property type="project" value="UniProtKB-KW"/>
</dbReference>
<name>A0A0K8RML8_IXORI</name>
<evidence type="ECO:0000256" key="2">
    <source>
        <dbReference type="ARBA" id="ARBA00022900"/>
    </source>
</evidence>
<protein>
    <submittedName>
        <fullName evidence="6">Putative salivary kunitz domain protein</fullName>
    </submittedName>
</protein>
<feature type="domain" description="BPTI/Kunitz inhibitor" evidence="5">
    <location>
        <begin position="270"/>
        <end position="323"/>
    </location>
</feature>
<evidence type="ECO:0000259" key="5">
    <source>
        <dbReference type="PROSITE" id="PS50279"/>
    </source>
</evidence>
<reference evidence="6" key="1">
    <citation type="submission" date="2012-12" db="EMBL/GenBank/DDBJ databases">
        <title>Identification and characterization of a phenylalanine ammonia-lyase gene family in Isatis indigotica Fort.</title>
        <authorList>
            <person name="Liu Q."/>
            <person name="Chen J."/>
            <person name="Zhou X."/>
            <person name="Di P."/>
            <person name="Xiao Y."/>
            <person name="Xuan H."/>
            <person name="Zhang L."/>
            <person name="Chen W."/>
        </authorList>
    </citation>
    <scope>NUCLEOTIDE SEQUENCE</scope>
    <source>
        <tissue evidence="6">Salivary gland</tissue>
    </source>
</reference>
<dbReference type="EMBL" id="GADI01001416">
    <property type="protein sequence ID" value="JAA72392.1"/>
    <property type="molecule type" value="mRNA"/>
</dbReference>
<keyword evidence="3" id="KW-1015">Disulfide bond</keyword>
<dbReference type="SMART" id="SM00131">
    <property type="entry name" value="KU"/>
    <property type="match status" value="3"/>
</dbReference>